<keyword evidence="1" id="KW-0812">Transmembrane</keyword>
<dbReference type="PANTHER" id="PTHR16740:SF1">
    <property type="entry name" value="CYTOCHROME B5-RELATED PROTEIN-RELATED"/>
    <property type="match status" value="1"/>
</dbReference>
<keyword evidence="1" id="KW-1133">Transmembrane helix</keyword>
<dbReference type="Pfam" id="PF00487">
    <property type="entry name" value="FA_desaturase"/>
    <property type="match status" value="1"/>
</dbReference>
<keyword evidence="4" id="KW-1185">Reference proteome</keyword>
<dbReference type="PANTHER" id="PTHR16740">
    <property type="entry name" value="CYTOCHROME B5-RELATED PROTEIN-RELATED"/>
    <property type="match status" value="1"/>
</dbReference>
<evidence type="ECO:0000313" key="4">
    <source>
        <dbReference type="Proteomes" id="UP000837857"/>
    </source>
</evidence>
<keyword evidence="1" id="KW-0472">Membrane</keyword>
<feature type="transmembrane region" description="Helical" evidence="1">
    <location>
        <begin position="44"/>
        <end position="66"/>
    </location>
</feature>
<dbReference type="Proteomes" id="UP000837857">
    <property type="component" value="Chromosome 6"/>
</dbReference>
<feature type="non-terminal residue" evidence="3">
    <location>
        <position position="236"/>
    </location>
</feature>
<name>A0ABN8J6H3_9NEOP</name>
<feature type="transmembrane region" description="Helical" evidence="1">
    <location>
        <begin position="87"/>
        <end position="106"/>
    </location>
</feature>
<evidence type="ECO:0000256" key="1">
    <source>
        <dbReference type="SAM" id="Phobius"/>
    </source>
</evidence>
<dbReference type="InterPro" id="IPR005804">
    <property type="entry name" value="FA_desaturase_dom"/>
</dbReference>
<reference evidence="3" key="1">
    <citation type="submission" date="2022-03" db="EMBL/GenBank/DDBJ databases">
        <authorList>
            <person name="Martin H S."/>
        </authorList>
    </citation>
    <scope>NUCLEOTIDE SEQUENCE</scope>
</reference>
<evidence type="ECO:0000259" key="2">
    <source>
        <dbReference type="Pfam" id="PF00487"/>
    </source>
</evidence>
<feature type="domain" description="Fatty acid desaturase" evidence="2">
    <location>
        <begin position="2"/>
        <end position="213"/>
    </location>
</feature>
<proteinExistence type="predicted"/>
<protein>
    <recommendedName>
        <fullName evidence="2">Fatty acid desaturase domain-containing protein</fullName>
    </recommendedName>
</protein>
<accession>A0ABN8J6H3</accession>
<organism evidence="3 4">
    <name type="scientific">Iphiclides podalirius</name>
    <name type="common">scarce swallowtail</name>
    <dbReference type="NCBI Taxonomy" id="110791"/>
    <lineage>
        <taxon>Eukaryota</taxon>
        <taxon>Metazoa</taxon>
        <taxon>Ecdysozoa</taxon>
        <taxon>Arthropoda</taxon>
        <taxon>Hexapoda</taxon>
        <taxon>Insecta</taxon>
        <taxon>Pterygota</taxon>
        <taxon>Neoptera</taxon>
        <taxon>Endopterygota</taxon>
        <taxon>Lepidoptera</taxon>
        <taxon>Glossata</taxon>
        <taxon>Ditrysia</taxon>
        <taxon>Papilionoidea</taxon>
        <taxon>Papilionidae</taxon>
        <taxon>Papilioninae</taxon>
        <taxon>Iphiclides</taxon>
    </lineage>
</organism>
<evidence type="ECO:0000313" key="3">
    <source>
        <dbReference type="EMBL" id="CAH2071505.1"/>
    </source>
</evidence>
<sequence>MMSYRDFRVSHVLSHHLYTNTLMDFEISSLEPILFFNPRKDKPIHAKFGLFTEFLFFPFIFPLSFIKRSLSIFLRKGFYKEHYRWHDVLSFLLPLWMWVVTGSALVTVIYHWLYIVCTSSLLFHLIGINAAHHHPDAIKDGDQPRSETPDWGEHQLEALLDRKDINSNTFAVVTLFGEHALHHMFPTIDHSVLKYLHPVFLKVCEKYKANYRMSTQFQMALGQIKETMRTDFRALS</sequence>
<dbReference type="InterPro" id="IPR053100">
    <property type="entry name" value="Cytochrome_b5-related"/>
</dbReference>
<dbReference type="EMBL" id="OW152818">
    <property type="protein sequence ID" value="CAH2071505.1"/>
    <property type="molecule type" value="Genomic_DNA"/>
</dbReference>
<gene>
    <name evidence="3" type="ORF">IPOD504_LOCUS15153</name>
</gene>